<reference evidence="1" key="5">
    <citation type="journal article" date="2021" name="G3 (Bethesda)">
        <title>Aegilops tauschii genome assembly Aet v5.0 features greater sequence contiguity and improved annotation.</title>
        <authorList>
            <person name="Wang L."/>
            <person name="Zhu T."/>
            <person name="Rodriguez J.C."/>
            <person name="Deal K.R."/>
            <person name="Dubcovsky J."/>
            <person name="McGuire P.E."/>
            <person name="Lux T."/>
            <person name="Spannagl M."/>
            <person name="Mayer K.F.X."/>
            <person name="Baldrich P."/>
            <person name="Meyers B.C."/>
            <person name="Huo N."/>
            <person name="Gu Y.Q."/>
            <person name="Zhou H."/>
            <person name="Devos K.M."/>
            <person name="Bennetzen J.L."/>
            <person name="Unver T."/>
            <person name="Budak H."/>
            <person name="Gulick P.J."/>
            <person name="Galiba G."/>
            <person name="Kalapos B."/>
            <person name="Nelson D.R."/>
            <person name="Li P."/>
            <person name="You F.M."/>
            <person name="Luo M.C."/>
            <person name="Dvorak J."/>
        </authorList>
    </citation>
    <scope>NUCLEOTIDE SEQUENCE [LARGE SCALE GENOMIC DNA]</scope>
    <source>
        <strain evidence="1">cv. AL8/78</strain>
    </source>
</reference>
<evidence type="ECO:0000313" key="2">
    <source>
        <dbReference type="Proteomes" id="UP000015105"/>
    </source>
</evidence>
<name>A0A453QN67_AEGTS</name>
<dbReference type="Proteomes" id="UP000015105">
    <property type="component" value="Chromosome 7D"/>
</dbReference>
<dbReference type="AlphaFoldDB" id="A0A453QN67"/>
<sequence length="56" mass="6195">AEQWAHPRPRRGLRVGALPYERSAQTSLSGGVYSKLLLGSRSMLILLVTECPELET</sequence>
<reference evidence="1" key="3">
    <citation type="journal article" date="2017" name="Nature">
        <title>Genome sequence of the progenitor of the wheat D genome Aegilops tauschii.</title>
        <authorList>
            <person name="Luo M.C."/>
            <person name="Gu Y.Q."/>
            <person name="Puiu D."/>
            <person name="Wang H."/>
            <person name="Twardziok S.O."/>
            <person name="Deal K.R."/>
            <person name="Huo N."/>
            <person name="Zhu T."/>
            <person name="Wang L."/>
            <person name="Wang Y."/>
            <person name="McGuire P.E."/>
            <person name="Liu S."/>
            <person name="Long H."/>
            <person name="Ramasamy R.K."/>
            <person name="Rodriguez J.C."/>
            <person name="Van S.L."/>
            <person name="Yuan L."/>
            <person name="Wang Z."/>
            <person name="Xia Z."/>
            <person name="Xiao L."/>
            <person name="Anderson O.D."/>
            <person name="Ouyang S."/>
            <person name="Liang Y."/>
            <person name="Zimin A.V."/>
            <person name="Pertea G."/>
            <person name="Qi P."/>
            <person name="Bennetzen J.L."/>
            <person name="Dai X."/>
            <person name="Dawson M.W."/>
            <person name="Muller H.G."/>
            <person name="Kugler K."/>
            <person name="Rivarola-Duarte L."/>
            <person name="Spannagl M."/>
            <person name="Mayer K.F.X."/>
            <person name="Lu F.H."/>
            <person name="Bevan M.W."/>
            <person name="Leroy P."/>
            <person name="Li P."/>
            <person name="You F.M."/>
            <person name="Sun Q."/>
            <person name="Liu Z."/>
            <person name="Lyons E."/>
            <person name="Wicker T."/>
            <person name="Salzberg S.L."/>
            <person name="Devos K.M."/>
            <person name="Dvorak J."/>
        </authorList>
    </citation>
    <scope>NUCLEOTIDE SEQUENCE [LARGE SCALE GENOMIC DNA]</scope>
    <source>
        <strain evidence="1">cv. AL8/78</strain>
    </source>
</reference>
<proteinExistence type="predicted"/>
<dbReference type="EnsemblPlants" id="AET7Gv20252100.4">
    <property type="protein sequence ID" value="AET7Gv20252100.4"/>
    <property type="gene ID" value="AET7Gv20252100"/>
</dbReference>
<reference evidence="2" key="1">
    <citation type="journal article" date="2014" name="Science">
        <title>Ancient hybridizations among the ancestral genomes of bread wheat.</title>
        <authorList>
            <consortium name="International Wheat Genome Sequencing Consortium,"/>
            <person name="Marcussen T."/>
            <person name="Sandve S.R."/>
            <person name="Heier L."/>
            <person name="Spannagl M."/>
            <person name="Pfeifer M."/>
            <person name="Jakobsen K.S."/>
            <person name="Wulff B.B."/>
            <person name="Steuernagel B."/>
            <person name="Mayer K.F."/>
            <person name="Olsen O.A."/>
        </authorList>
    </citation>
    <scope>NUCLEOTIDE SEQUENCE [LARGE SCALE GENOMIC DNA]</scope>
    <source>
        <strain evidence="2">cv. AL8/78</strain>
    </source>
</reference>
<protein>
    <submittedName>
        <fullName evidence="1">Uncharacterized protein</fullName>
    </submittedName>
</protein>
<reference evidence="1" key="4">
    <citation type="submission" date="2019-03" db="UniProtKB">
        <authorList>
            <consortium name="EnsemblPlants"/>
        </authorList>
    </citation>
    <scope>IDENTIFICATION</scope>
</reference>
<organism evidence="1 2">
    <name type="scientific">Aegilops tauschii subsp. strangulata</name>
    <name type="common">Goatgrass</name>
    <dbReference type="NCBI Taxonomy" id="200361"/>
    <lineage>
        <taxon>Eukaryota</taxon>
        <taxon>Viridiplantae</taxon>
        <taxon>Streptophyta</taxon>
        <taxon>Embryophyta</taxon>
        <taxon>Tracheophyta</taxon>
        <taxon>Spermatophyta</taxon>
        <taxon>Magnoliopsida</taxon>
        <taxon>Liliopsida</taxon>
        <taxon>Poales</taxon>
        <taxon>Poaceae</taxon>
        <taxon>BOP clade</taxon>
        <taxon>Pooideae</taxon>
        <taxon>Triticodae</taxon>
        <taxon>Triticeae</taxon>
        <taxon>Triticinae</taxon>
        <taxon>Aegilops</taxon>
    </lineage>
</organism>
<reference evidence="2" key="2">
    <citation type="journal article" date="2017" name="Nat. Plants">
        <title>The Aegilops tauschii genome reveals multiple impacts of transposons.</title>
        <authorList>
            <person name="Zhao G."/>
            <person name="Zou C."/>
            <person name="Li K."/>
            <person name="Wang K."/>
            <person name="Li T."/>
            <person name="Gao L."/>
            <person name="Zhang X."/>
            <person name="Wang H."/>
            <person name="Yang Z."/>
            <person name="Liu X."/>
            <person name="Jiang W."/>
            <person name="Mao L."/>
            <person name="Kong X."/>
            <person name="Jiao Y."/>
            <person name="Jia J."/>
        </authorList>
    </citation>
    <scope>NUCLEOTIDE SEQUENCE [LARGE SCALE GENOMIC DNA]</scope>
    <source>
        <strain evidence="2">cv. AL8/78</strain>
    </source>
</reference>
<accession>A0A453QN67</accession>
<keyword evidence="2" id="KW-1185">Reference proteome</keyword>
<dbReference type="Gramene" id="AET7Gv20252100.4">
    <property type="protein sequence ID" value="AET7Gv20252100.4"/>
    <property type="gene ID" value="AET7Gv20252100"/>
</dbReference>
<evidence type="ECO:0000313" key="1">
    <source>
        <dbReference type="EnsemblPlants" id="AET7Gv20252100.4"/>
    </source>
</evidence>